<comment type="similarity">
    <text evidence="1">Belongs to the V-ATPase proteolipid subunit family.</text>
</comment>
<keyword evidence="2" id="KW-0813">Transport</keyword>
<evidence type="ECO:0000313" key="7">
    <source>
        <dbReference type="Proteomes" id="UP000291116"/>
    </source>
</evidence>
<feature type="region of interest" description="Disordered" evidence="4">
    <location>
        <begin position="180"/>
        <end position="201"/>
    </location>
</feature>
<evidence type="ECO:0000256" key="2">
    <source>
        <dbReference type="ARBA" id="ARBA00022448"/>
    </source>
</evidence>
<dbReference type="InterPro" id="IPR035921">
    <property type="entry name" value="F/V-ATP_Csub_sf"/>
</dbReference>
<feature type="transmembrane region" description="Helical" evidence="5">
    <location>
        <begin position="145"/>
        <end position="167"/>
    </location>
</feature>
<proteinExistence type="inferred from homology"/>
<evidence type="ECO:0000256" key="5">
    <source>
        <dbReference type="SAM" id="Phobius"/>
    </source>
</evidence>
<evidence type="ECO:0000256" key="4">
    <source>
        <dbReference type="SAM" id="MobiDB-lite"/>
    </source>
</evidence>
<protein>
    <submittedName>
        <fullName evidence="6">Uncharacterized protein</fullName>
    </submittedName>
</protein>
<gene>
    <name evidence="6" type="ORF">PSNMU_V1.4_AUG-EV-PASAV3_0059790</name>
</gene>
<dbReference type="Proteomes" id="UP000291116">
    <property type="component" value="Unassembled WGS sequence"/>
</dbReference>
<dbReference type="Gene3D" id="1.20.120.610">
    <property type="entry name" value="lithium bound rotor ring of v- atpase"/>
    <property type="match status" value="1"/>
</dbReference>
<feature type="transmembrane region" description="Helical" evidence="5">
    <location>
        <begin position="115"/>
        <end position="133"/>
    </location>
</feature>
<dbReference type="GO" id="GO:0006811">
    <property type="term" value="P:monoatomic ion transport"/>
    <property type="evidence" value="ECO:0007669"/>
    <property type="project" value="UniProtKB-KW"/>
</dbReference>
<dbReference type="EMBL" id="CAACVS010000206">
    <property type="protein sequence ID" value="VEU39135.1"/>
    <property type="molecule type" value="Genomic_DNA"/>
</dbReference>
<keyword evidence="7" id="KW-1185">Reference proteome</keyword>
<organism evidence="6 7">
    <name type="scientific">Pseudo-nitzschia multistriata</name>
    <dbReference type="NCBI Taxonomy" id="183589"/>
    <lineage>
        <taxon>Eukaryota</taxon>
        <taxon>Sar</taxon>
        <taxon>Stramenopiles</taxon>
        <taxon>Ochrophyta</taxon>
        <taxon>Bacillariophyta</taxon>
        <taxon>Bacillariophyceae</taxon>
        <taxon>Bacillariophycidae</taxon>
        <taxon>Bacillariales</taxon>
        <taxon>Bacillariaceae</taxon>
        <taxon>Pseudo-nitzschia</taxon>
    </lineage>
</organism>
<dbReference type="AlphaFoldDB" id="A0A448ZAP5"/>
<evidence type="ECO:0000313" key="6">
    <source>
        <dbReference type="EMBL" id="VEU39135.1"/>
    </source>
</evidence>
<feature type="transmembrane region" description="Helical" evidence="5">
    <location>
        <begin position="218"/>
        <end position="239"/>
    </location>
</feature>
<keyword evidence="5" id="KW-0812">Transmembrane</keyword>
<keyword evidence="3" id="KW-0406">Ion transport</keyword>
<keyword evidence="5" id="KW-0472">Membrane</keyword>
<name>A0A448ZAP5_9STRA</name>
<sequence>MSSCPASEVLYRYSYSLYEQDPSQSPPVRCHIRVAQNPKPQTATAHKNTTTASAKASFCSSTTPMSSLLDPQLLTGLGCASAVFLSAAGAASASAHGAVYAQTSKMPLPLSLVPIVQAGVLAIYGPVIAYLLVGRMEESMTAGEGFRCLSAGLSVGLACLASGWGMAGFLEKLNGGLDAPLPPPAPPSREEPVTESTPMLPRSEGIDASTRACFRKTVLSLIFLESIGLYGLVVALFLIGKK</sequence>
<keyword evidence="5" id="KW-1133">Transmembrane helix</keyword>
<feature type="transmembrane region" description="Helical" evidence="5">
    <location>
        <begin position="73"/>
        <end position="95"/>
    </location>
</feature>
<dbReference type="OrthoDB" id="46165at2759"/>
<dbReference type="PANTHER" id="PTHR10263">
    <property type="entry name" value="V-TYPE PROTON ATPASE PROTEOLIPID SUBUNIT"/>
    <property type="match status" value="1"/>
</dbReference>
<evidence type="ECO:0000256" key="3">
    <source>
        <dbReference type="ARBA" id="ARBA00023065"/>
    </source>
</evidence>
<accession>A0A448ZAP5</accession>
<evidence type="ECO:0000256" key="1">
    <source>
        <dbReference type="ARBA" id="ARBA00007296"/>
    </source>
</evidence>
<reference evidence="6 7" key="1">
    <citation type="submission" date="2019-01" db="EMBL/GenBank/DDBJ databases">
        <authorList>
            <person name="Ferrante I. M."/>
        </authorList>
    </citation>
    <scope>NUCLEOTIDE SEQUENCE [LARGE SCALE GENOMIC DNA]</scope>
    <source>
        <strain evidence="6 7">B856</strain>
    </source>
</reference>